<proteinExistence type="predicted"/>
<dbReference type="AlphaFoldDB" id="A0ABD0LUV6"/>
<evidence type="ECO:0000256" key="1">
    <source>
        <dbReference type="SAM" id="SignalP"/>
    </source>
</evidence>
<keyword evidence="1" id="KW-0732">Signal</keyword>
<dbReference type="EMBL" id="JACVVK020000021">
    <property type="protein sequence ID" value="KAK7503168.1"/>
    <property type="molecule type" value="Genomic_DNA"/>
</dbReference>
<feature type="chain" id="PRO_5044743514" description="Prokineticin domain-containing protein" evidence="1">
    <location>
        <begin position="19"/>
        <end position="122"/>
    </location>
</feature>
<evidence type="ECO:0000313" key="2">
    <source>
        <dbReference type="EMBL" id="KAK7503168.1"/>
    </source>
</evidence>
<dbReference type="Gene3D" id="2.10.80.10">
    <property type="entry name" value="Lipase, subunit A"/>
    <property type="match status" value="1"/>
</dbReference>
<feature type="signal peptide" evidence="1">
    <location>
        <begin position="1"/>
        <end position="18"/>
    </location>
</feature>
<reference evidence="2 3" key="1">
    <citation type="journal article" date="2023" name="Sci. Data">
        <title>Genome assembly of the Korean intertidal mud-creeper Batillaria attramentaria.</title>
        <authorList>
            <person name="Patra A.K."/>
            <person name="Ho P.T."/>
            <person name="Jun S."/>
            <person name="Lee S.J."/>
            <person name="Kim Y."/>
            <person name="Won Y.J."/>
        </authorList>
    </citation>
    <scope>NUCLEOTIDE SEQUENCE [LARGE SCALE GENOMIC DNA]</scope>
    <source>
        <strain evidence="2">Wonlab-2016</strain>
    </source>
</reference>
<protein>
    <recommendedName>
        <fullName evidence="4">Prokineticin domain-containing protein</fullName>
    </recommendedName>
</protein>
<sequence length="122" mass="13397">MFLTVLFLFGVLLPAVRSQTVCTLDADCPDSECCVRLSRRRFLNQGHCQPLVQLGGSCEPALEGQAHFHECPCAAGLVCRGETEVHDVRVARHLPESPLCTTTVNHKTVALPKLSERDRSAK</sequence>
<comment type="caution">
    <text evidence="2">The sequence shown here is derived from an EMBL/GenBank/DDBJ whole genome shotgun (WGS) entry which is preliminary data.</text>
</comment>
<evidence type="ECO:0000313" key="3">
    <source>
        <dbReference type="Proteomes" id="UP001519460"/>
    </source>
</evidence>
<accession>A0ABD0LUV6</accession>
<gene>
    <name evidence="2" type="ORF">BaRGS_00005433</name>
</gene>
<evidence type="ECO:0008006" key="4">
    <source>
        <dbReference type="Google" id="ProtNLM"/>
    </source>
</evidence>
<name>A0ABD0LUV6_9CAEN</name>
<organism evidence="2 3">
    <name type="scientific">Batillaria attramentaria</name>
    <dbReference type="NCBI Taxonomy" id="370345"/>
    <lineage>
        <taxon>Eukaryota</taxon>
        <taxon>Metazoa</taxon>
        <taxon>Spiralia</taxon>
        <taxon>Lophotrochozoa</taxon>
        <taxon>Mollusca</taxon>
        <taxon>Gastropoda</taxon>
        <taxon>Caenogastropoda</taxon>
        <taxon>Sorbeoconcha</taxon>
        <taxon>Cerithioidea</taxon>
        <taxon>Batillariidae</taxon>
        <taxon>Batillaria</taxon>
    </lineage>
</organism>
<keyword evidence="3" id="KW-1185">Reference proteome</keyword>
<dbReference type="Proteomes" id="UP001519460">
    <property type="component" value="Unassembled WGS sequence"/>
</dbReference>